<keyword evidence="4" id="KW-1185">Reference proteome</keyword>
<feature type="region of interest" description="Disordered" evidence="2">
    <location>
        <begin position="207"/>
        <end position="261"/>
    </location>
</feature>
<reference evidence="3 4" key="1">
    <citation type="submission" date="2018-10" db="EMBL/GenBank/DDBJ databases">
        <title>Complete genome sequence of Malassezia restricta CBS 7877.</title>
        <authorList>
            <person name="Morand S.C."/>
            <person name="Bertignac M."/>
            <person name="Iltis A."/>
            <person name="Kolder I."/>
            <person name="Pirovano W."/>
            <person name="Jourdain R."/>
            <person name="Clavaud C."/>
        </authorList>
    </citation>
    <scope>NUCLEOTIDE SEQUENCE [LARGE SCALE GENOMIC DNA]</scope>
    <source>
        <strain evidence="3 4">CBS 7877</strain>
    </source>
</reference>
<name>A0A3G2S255_MALR7</name>
<proteinExistence type="predicted"/>
<dbReference type="VEuPathDB" id="FungiDB:DNF11_1100"/>
<evidence type="ECO:0000313" key="3">
    <source>
        <dbReference type="EMBL" id="AYO42050.1"/>
    </source>
</evidence>
<keyword evidence="1" id="KW-0175">Coiled coil</keyword>
<gene>
    <name evidence="3" type="ORF">DNF11_1100</name>
</gene>
<protein>
    <submittedName>
        <fullName evidence="3">Uncharacterized protein</fullName>
    </submittedName>
</protein>
<dbReference type="Proteomes" id="UP000269793">
    <property type="component" value="Chromosome II"/>
</dbReference>
<dbReference type="AlphaFoldDB" id="A0A3G2S255"/>
<dbReference type="EMBL" id="CP033149">
    <property type="protein sequence ID" value="AYO42050.1"/>
    <property type="molecule type" value="Genomic_DNA"/>
</dbReference>
<dbReference type="PANTHER" id="PTHR39472:SF1">
    <property type="entry name" value="EXPRESSED PROTEIN"/>
    <property type="match status" value="1"/>
</dbReference>
<dbReference type="STRING" id="425264.A0A3G2S255"/>
<accession>A0A3G2S255</accession>
<dbReference type="PANTHER" id="PTHR39472">
    <property type="entry name" value="EXPRESSED PROTEIN"/>
    <property type="match status" value="1"/>
</dbReference>
<organism evidence="3 4">
    <name type="scientific">Malassezia restricta (strain ATCC 96810 / NBRC 103918 / CBS 7877)</name>
    <name type="common">Seborrheic dermatitis infection agent</name>
    <dbReference type="NCBI Taxonomy" id="425264"/>
    <lineage>
        <taxon>Eukaryota</taxon>
        <taxon>Fungi</taxon>
        <taxon>Dikarya</taxon>
        <taxon>Basidiomycota</taxon>
        <taxon>Ustilaginomycotina</taxon>
        <taxon>Malasseziomycetes</taxon>
        <taxon>Malasseziales</taxon>
        <taxon>Malasseziaceae</taxon>
        <taxon>Malassezia</taxon>
    </lineage>
</organism>
<feature type="compositionally biased region" description="Low complexity" evidence="2">
    <location>
        <begin position="216"/>
        <end position="225"/>
    </location>
</feature>
<dbReference type="OrthoDB" id="21214at2759"/>
<evidence type="ECO:0000256" key="2">
    <source>
        <dbReference type="SAM" id="MobiDB-lite"/>
    </source>
</evidence>
<feature type="coiled-coil region" evidence="1">
    <location>
        <begin position="16"/>
        <end position="43"/>
    </location>
</feature>
<evidence type="ECO:0000313" key="4">
    <source>
        <dbReference type="Proteomes" id="UP000269793"/>
    </source>
</evidence>
<evidence type="ECO:0000256" key="1">
    <source>
        <dbReference type="SAM" id="Coils"/>
    </source>
</evidence>
<sequence>MTAEHGPVNERLWTLVLELSAQLAANKQQVDALRKQVASLEGQALHAKTGYALRRFNVDMSQEAFTSQLERLNAQLVNENTTLAYEAKQMGSLLRESESTLEAIMNKFRAFSHAAQQHGLDLSAYYESRIESQRNRIDHLMMHDQDTMHRLSDRVSGLVRDAMHSMDSDFPDMRSDAMEGATELERLRQENAILRSLMGLSHEDADVDDNADRVSTSDLSISRSSLGHAEQPVEESTTTGTMTPEGEAPVDEIDAGVPAPS</sequence>